<organism evidence="2 3">
    <name type="scientific">Pacificispira spongiicola</name>
    <dbReference type="NCBI Taxonomy" id="2729598"/>
    <lineage>
        <taxon>Bacteria</taxon>
        <taxon>Pseudomonadati</taxon>
        <taxon>Pseudomonadota</taxon>
        <taxon>Alphaproteobacteria</taxon>
        <taxon>Rhodospirillales</taxon>
        <taxon>Rhodospirillaceae</taxon>
        <taxon>Pacificispira</taxon>
    </lineage>
</organism>
<dbReference type="InterPro" id="IPR001279">
    <property type="entry name" value="Metallo-B-lactamas"/>
</dbReference>
<evidence type="ECO:0000259" key="1">
    <source>
        <dbReference type="Pfam" id="PF12706"/>
    </source>
</evidence>
<feature type="domain" description="Metallo-beta-lactamase" evidence="1">
    <location>
        <begin position="47"/>
        <end position="220"/>
    </location>
</feature>
<dbReference type="PANTHER" id="PTHR42663">
    <property type="entry name" value="HYDROLASE C777.06C-RELATED-RELATED"/>
    <property type="match status" value="1"/>
</dbReference>
<dbReference type="AlphaFoldDB" id="A0A7Y0HHJ6"/>
<dbReference type="GO" id="GO:0016787">
    <property type="term" value="F:hydrolase activity"/>
    <property type="evidence" value="ECO:0007669"/>
    <property type="project" value="UniProtKB-KW"/>
</dbReference>
<gene>
    <name evidence="2" type="ORF">HH303_15830</name>
</gene>
<comment type="caution">
    <text evidence="2">The sequence shown here is derived from an EMBL/GenBank/DDBJ whole genome shotgun (WGS) entry which is preliminary data.</text>
</comment>
<dbReference type="PANTHER" id="PTHR42663:SF6">
    <property type="entry name" value="HYDROLASE C777.06C-RELATED"/>
    <property type="match status" value="1"/>
</dbReference>
<dbReference type="InterPro" id="IPR036866">
    <property type="entry name" value="RibonucZ/Hydroxyglut_hydro"/>
</dbReference>
<dbReference type="Pfam" id="PF12706">
    <property type="entry name" value="Lactamase_B_2"/>
    <property type="match status" value="1"/>
</dbReference>
<name>A0A7Y0HHJ6_9PROT</name>
<dbReference type="Gene3D" id="3.60.15.10">
    <property type="entry name" value="Ribonuclease Z/Hydroxyacylglutathione hydrolase-like"/>
    <property type="match status" value="1"/>
</dbReference>
<evidence type="ECO:0000313" key="2">
    <source>
        <dbReference type="EMBL" id="NMM45967.1"/>
    </source>
</evidence>
<reference evidence="2 3" key="1">
    <citation type="submission" date="2020-04" db="EMBL/GenBank/DDBJ databases">
        <title>Rhodospirillaceae bacterium KN72 isolated from deep sea.</title>
        <authorList>
            <person name="Zhang D.-C."/>
        </authorList>
    </citation>
    <scope>NUCLEOTIDE SEQUENCE [LARGE SCALE GENOMIC DNA]</scope>
    <source>
        <strain evidence="2 3">KN72</strain>
    </source>
</reference>
<accession>A0A7Y0HHJ6</accession>
<dbReference type="CDD" id="cd16279">
    <property type="entry name" value="metallo-hydrolase-like_MBL-fold"/>
    <property type="match status" value="1"/>
</dbReference>
<sequence>MKVRILGCGSSGGVPRVGGSWGACDPTEPKNRRMRCSLLVTTDQGQILIDTAPDMREQLLAAEVRALDSVFYTHLHADQAHGIDDLRALALINRHRIPVYAEPDILDQLTTRFDYCFQQIKDYPPILDANALMGPIDRAGVTITPIRVQHGVIDATGYRIGNAAYFPDVSEIPEERFADLDGLELLIVDALRYKPHPSHAHLDRALTWIERIKPGRAVLTNLHMDLDYGTLCRTLPDGVVPAFDGMEIDLSD</sequence>
<keyword evidence="2" id="KW-0378">Hydrolase</keyword>
<dbReference type="SUPFAM" id="SSF56281">
    <property type="entry name" value="Metallo-hydrolase/oxidoreductase"/>
    <property type="match status" value="1"/>
</dbReference>
<protein>
    <submittedName>
        <fullName evidence="2">MBL fold metallo-hydrolase</fullName>
    </submittedName>
</protein>
<dbReference type="Proteomes" id="UP000539372">
    <property type="component" value="Unassembled WGS sequence"/>
</dbReference>
<proteinExistence type="predicted"/>
<evidence type="ECO:0000313" key="3">
    <source>
        <dbReference type="Proteomes" id="UP000539372"/>
    </source>
</evidence>
<dbReference type="EMBL" id="JABBNT010000005">
    <property type="protein sequence ID" value="NMM45967.1"/>
    <property type="molecule type" value="Genomic_DNA"/>
</dbReference>
<keyword evidence="3" id="KW-1185">Reference proteome</keyword>